<dbReference type="FunFam" id="3.30.160.60:FF:002343">
    <property type="entry name" value="Zinc finger protein 33A"/>
    <property type="match status" value="1"/>
</dbReference>
<dbReference type="Pfam" id="PF00096">
    <property type="entry name" value="zf-C2H2"/>
    <property type="match status" value="1"/>
</dbReference>
<evidence type="ECO:0000256" key="4">
    <source>
        <dbReference type="ARBA" id="ARBA00022771"/>
    </source>
</evidence>
<reference evidence="13" key="2">
    <citation type="submission" date="2020-11" db="EMBL/GenBank/DDBJ databases">
        <authorList>
            <person name="McCartney M.A."/>
            <person name="Auch B."/>
            <person name="Kono T."/>
            <person name="Mallez S."/>
            <person name="Becker A."/>
            <person name="Gohl D.M."/>
            <person name="Silverstein K.A.T."/>
            <person name="Koren S."/>
            <person name="Bechman K.B."/>
            <person name="Herman A."/>
            <person name="Abrahante J.E."/>
            <person name="Garbe J."/>
        </authorList>
    </citation>
    <scope>NUCLEOTIDE SEQUENCE</scope>
    <source>
        <strain evidence="13">Duluth1</strain>
        <tissue evidence="13">Whole animal</tissue>
    </source>
</reference>
<evidence type="ECO:0000256" key="5">
    <source>
        <dbReference type="ARBA" id="ARBA00022833"/>
    </source>
</evidence>
<dbReference type="PROSITE" id="PS50157">
    <property type="entry name" value="ZINC_FINGER_C2H2_2"/>
    <property type="match status" value="6"/>
</dbReference>
<feature type="domain" description="C2H2-type" evidence="12">
    <location>
        <begin position="572"/>
        <end position="599"/>
    </location>
</feature>
<comment type="caution">
    <text evidence="13">The sequence shown here is derived from an EMBL/GenBank/DDBJ whole genome shotgun (WGS) entry which is preliminary data.</text>
</comment>
<keyword evidence="5" id="KW-0862">Zinc</keyword>
<dbReference type="InterPro" id="IPR013087">
    <property type="entry name" value="Znf_C2H2_type"/>
</dbReference>
<dbReference type="FunFam" id="3.30.160.60:FF:000446">
    <property type="entry name" value="Zinc finger protein"/>
    <property type="match status" value="1"/>
</dbReference>
<reference evidence="13" key="1">
    <citation type="journal article" date="2019" name="bioRxiv">
        <title>The Genome of the Zebra Mussel, Dreissena polymorpha: A Resource for Invasive Species Research.</title>
        <authorList>
            <person name="McCartney M.A."/>
            <person name="Auch B."/>
            <person name="Kono T."/>
            <person name="Mallez S."/>
            <person name="Zhang Y."/>
            <person name="Obille A."/>
            <person name="Becker A."/>
            <person name="Abrahante J.E."/>
            <person name="Garbe J."/>
            <person name="Badalamenti J.P."/>
            <person name="Herman A."/>
            <person name="Mangelson H."/>
            <person name="Liachko I."/>
            <person name="Sullivan S."/>
            <person name="Sone E.D."/>
            <person name="Koren S."/>
            <person name="Silverstein K.A.T."/>
            <person name="Beckman K.B."/>
            <person name="Gohl D.M."/>
        </authorList>
    </citation>
    <scope>NUCLEOTIDE SEQUENCE</scope>
    <source>
        <strain evidence="13">Duluth1</strain>
        <tissue evidence="13">Whole animal</tissue>
    </source>
</reference>
<dbReference type="GO" id="GO:0008270">
    <property type="term" value="F:zinc ion binding"/>
    <property type="evidence" value="ECO:0007669"/>
    <property type="project" value="UniProtKB-KW"/>
</dbReference>
<dbReference type="GO" id="GO:0003677">
    <property type="term" value="F:DNA binding"/>
    <property type="evidence" value="ECO:0007669"/>
    <property type="project" value="UniProtKB-KW"/>
</dbReference>
<name>A0A9D4G7R8_DREPO</name>
<keyword evidence="3" id="KW-0677">Repeat</keyword>
<dbReference type="Proteomes" id="UP000828390">
    <property type="component" value="Unassembled WGS sequence"/>
</dbReference>
<feature type="domain" description="C2H2-type" evidence="12">
    <location>
        <begin position="478"/>
        <end position="505"/>
    </location>
</feature>
<dbReference type="GO" id="GO:0045944">
    <property type="term" value="P:positive regulation of transcription by RNA polymerase II"/>
    <property type="evidence" value="ECO:0007669"/>
    <property type="project" value="UniProtKB-ARBA"/>
</dbReference>
<dbReference type="PANTHER" id="PTHR24392:SF60">
    <property type="entry name" value="C2H2-TYPE DOMAIN-CONTAINING PROTEIN"/>
    <property type="match status" value="1"/>
</dbReference>
<feature type="domain" description="C2H2-type" evidence="12">
    <location>
        <begin position="515"/>
        <end position="543"/>
    </location>
</feature>
<dbReference type="AlphaFoldDB" id="A0A9D4G7R8"/>
<feature type="domain" description="C2H2-type" evidence="12">
    <location>
        <begin position="450"/>
        <end position="477"/>
    </location>
</feature>
<keyword evidence="2" id="KW-0479">Metal-binding</keyword>
<dbReference type="SMART" id="SM00355">
    <property type="entry name" value="ZnF_C2H2"/>
    <property type="match status" value="11"/>
</dbReference>
<dbReference type="SUPFAM" id="SSF57667">
    <property type="entry name" value="beta-beta-alpha zinc fingers"/>
    <property type="match status" value="4"/>
</dbReference>
<feature type="region of interest" description="Disordered" evidence="11">
    <location>
        <begin position="291"/>
        <end position="321"/>
    </location>
</feature>
<evidence type="ECO:0000259" key="12">
    <source>
        <dbReference type="PROSITE" id="PS50157"/>
    </source>
</evidence>
<evidence type="ECO:0000256" key="6">
    <source>
        <dbReference type="ARBA" id="ARBA00023015"/>
    </source>
</evidence>
<evidence type="ECO:0000256" key="11">
    <source>
        <dbReference type="SAM" id="MobiDB-lite"/>
    </source>
</evidence>
<feature type="domain" description="C2H2-type" evidence="12">
    <location>
        <begin position="385"/>
        <end position="414"/>
    </location>
</feature>
<sequence length="883" mass="98756">MEDDDLDSFVEAVTTYRCKFCAFTATDTKEVSQHVRALHIPVKKILPDGTHTAGSIASNDLPLETMQNEVNHSTAKTFHETNNLNSQVETLDVPCNGQILSLLNSKNKDSVCTKSDTKESAAYVSIASGTAALSDSCEILPSVDNYSAAIENEHNANNQLITESDASQMIVENCGNVDVSSNRLVHVLVTNQQDLQNSEVGNTLDSSTQADPCKYIEEDPMYHFTSSRSQHVTNVKHTVANEVDPLTKELYLCGTCSEGFTSINDCKLHMTNIHGVTEFQMGNLPRKVDTGTQMEHKKRGRKKKSECIPKVEPIDADENADIESVDMPLSGSDEDWIESLQTYSTRSRRKRRPPPALKSDYYLGRTKKKEKKEETPSDVKPITGYRCDEKNCGAKFAEETLLEKHQEYHVKDPTPGANHFKCTSCDQTFAVWKAVKIHAWKSHNEDLGLFKCHYCSFRTDASSKLRIHMEIHGTDRPYVCAKCDKGFKQFAQLKNHEQTHLEREKVQHNIDDSRRICDVCSRVFASQKCMRIHREAVHSGHKPFKCSFCEHTCARKAMLILHQRTHTGEKPFKCNVCHYTCSDHNSLRRHRMRHTGLKPYKCPHCPYACIQAISLKVHIKNKHPDLGGIFCCSLCLYRTVNGQQYQNHLLDHKNGLLPIDADYVGAIEPPLSHSGLTLQPRRSRASYGRPVVKTSFSSTKLPGQENILGFVQHTNTVSGGQHVLHIPVSATSGEEHLAQLQIQLNENSEALISAEEYEKIVDYEGSESQSEINATNLIYSALSAISMQSNDQMDLGMEPHDLVSKIQNGDIQTSIETNFNKDGVTTHTITFRLPDGGELLGGVTLQESSEEKEAVDVLEANTSGSEWQIVNDQTSIEFIDAGS</sequence>
<dbReference type="PROSITE" id="PS00028">
    <property type="entry name" value="ZINC_FINGER_C2H2_1"/>
    <property type="match status" value="8"/>
</dbReference>
<dbReference type="FunFam" id="3.30.160.60:FF:001557">
    <property type="entry name" value="Transcription factor E4F1"/>
    <property type="match status" value="1"/>
</dbReference>
<keyword evidence="14" id="KW-1185">Reference proteome</keyword>
<evidence type="ECO:0000256" key="7">
    <source>
        <dbReference type="ARBA" id="ARBA00023125"/>
    </source>
</evidence>
<protein>
    <recommendedName>
        <fullName evidence="12">C2H2-type domain-containing protein</fullName>
    </recommendedName>
</protein>
<gene>
    <name evidence="13" type="ORF">DPMN_140454</name>
</gene>
<evidence type="ECO:0000313" key="14">
    <source>
        <dbReference type="Proteomes" id="UP000828390"/>
    </source>
</evidence>
<evidence type="ECO:0000313" key="13">
    <source>
        <dbReference type="EMBL" id="KAH3812033.1"/>
    </source>
</evidence>
<keyword evidence="9" id="KW-0539">Nucleus</keyword>
<evidence type="ECO:0000256" key="9">
    <source>
        <dbReference type="ARBA" id="ARBA00023242"/>
    </source>
</evidence>
<evidence type="ECO:0000256" key="2">
    <source>
        <dbReference type="ARBA" id="ARBA00022723"/>
    </source>
</evidence>
<feature type="region of interest" description="Disordered" evidence="11">
    <location>
        <begin position="342"/>
        <end position="380"/>
    </location>
</feature>
<evidence type="ECO:0000256" key="3">
    <source>
        <dbReference type="ARBA" id="ARBA00022737"/>
    </source>
</evidence>
<feature type="domain" description="C2H2-type" evidence="12">
    <location>
        <begin position="544"/>
        <end position="571"/>
    </location>
</feature>
<keyword evidence="7" id="KW-0238">DNA-binding</keyword>
<dbReference type="Gene3D" id="3.30.160.60">
    <property type="entry name" value="Classic Zinc Finger"/>
    <property type="match status" value="5"/>
</dbReference>
<keyword evidence="4 10" id="KW-0863">Zinc-finger</keyword>
<evidence type="ECO:0000256" key="1">
    <source>
        <dbReference type="ARBA" id="ARBA00004123"/>
    </source>
</evidence>
<proteinExistence type="predicted"/>
<evidence type="ECO:0000256" key="10">
    <source>
        <dbReference type="PROSITE-ProRule" id="PRU00042"/>
    </source>
</evidence>
<dbReference type="EMBL" id="JAIWYP010000006">
    <property type="protein sequence ID" value="KAH3812033.1"/>
    <property type="molecule type" value="Genomic_DNA"/>
</dbReference>
<dbReference type="PANTHER" id="PTHR24392">
    <property type="entry name" value="ZINC FINGER PROTEIN"/>
    <property type="match status" value="1"/>
</dbReference>
<dbReference type="OrthoDB" id="5876240at2759"/>
<comment type="subcellular location">
    <subcellularLocation>
        <location evidence="1">Nucleus</location>
    </subcellularLocation>
</comment>
<keyword evidence="6" id="KW-0805">Transcription regulation</keyword>
<accession>A0A9D4G7R8</accession>
<keyword evidence="8" id="KW-0804">Transcription</keyword>
<organism evidence="13 14">
    <name type="scientific">Dreissena polymorpha</name>
    <name type="common">Zebra mussel</name>
    <name type="synonym">Mytilus polymorpha</name>
    <dbReference type="NCBI Taxonomy" id="45954"/>
    <lineage>
        <taxon>Eukaryota</taxon>
        <taxon>Metazoa</taxon>
        <taxon>Spiralia</taxon>
        <taxon>Lophotrochozoa</taxon>
        <taxon>Mollusca</taxon>
        <taxon>Bivalvia</taxon>
        <taxon>Autobranchia</taxon>
        <taxon>Heteroconchia</taxon>
        <taxon>Euheterodonta</taxon>
        <taxon>Imparidentia</taxon>
        <taxon>Neoheterodontei</taxon>
        <taxon>Myida</taxon>
        <taxon>Dreissenoidea</taxon>
        <taxon>Dreissenidae</taxon>
        <taxon>Dreissena</taxon>
    </lineage>
</organism>
<evidence type="ECO:0000256" key="8">
    <source>
        <dbReference type="ARBA" id="ARBA00023163"/>
    </source>
</evidence>
<dbReference type="GO" id="GO:0005634">
    <property type="term" value="C:nucleus"/>
    <property type="evidence" value="ECO:0007669"/>
    <property type="project" value="UniProtKB-SubCell"/>
</dbReference>
<dbReference type="InterPro" id="IPR036236">
    <property type="entry name" value="Znf_C2H2_sf"/>
</dbReference>